<sequence>MYGMSLSSGLVGEIFIVIYVKTLGVKTISLPFKSSMSVTTLKSLIYTKEGIEVNQQALVFAGKPMEDCKSISDYYIHKESTIHLSLRLCGGNIQGLQIDEKYFSPKFNGDKWLGCGNVDGEWPVSYHGTGKHESKSIAENGYNLSRGRNFSFGHGIYSTPSIKCAESYAKSFDHGGSTYLVVFQNRVNPKTLIKIPKSITGNEEFWISPKDIDIRPYGFCIKKKIN</sequence>
<dbReference type="GlyGen" id="Q54V65">
    <property type="glycosylation" value="1 site"/>
</dbReference>
<evidence type="ECO:0000259" key="1">
    <source>
        <dbReference type="PROSITE" id="PS50053"/>
    </source>
</evidence>
<keyword evidence="3" id="KW-1185">Reference proteome</keyword>
<dbReference type="STRING" id="44689.Q54V65"/>
<dbReference type="GeneID" id="8622624"/>
<dbReference type="SMR" id="Q54V65"/>
<dbReference type="FunCoup" id="Q54V65">
    <property type="interactions" value="2"/>
</dbReference>
<dbReference type="SMART" id="SM00213">
    <property type="entry name" value="UBQ"/>
    <property type="match status" value="1"/>
</dbReference>
<dbReference type="AlphaFoldDB" id="Q54V65"/>
<gene>
    <name evidence="2" type="ORF">DDB_G0280739</name>
</gene>
<dbReference type="SUPFAM" id="SSF56399">
    <property type="entry name" value="ADP-ribosylation"/>
    <property type="match status" value="1"/>
</dbReference>
<evidence type="ECO:0000313" key="3">
    <source>
        <dbReference type="Proteomes" id="UP000002195"/>
    </source>
</evidence>
<proteinExistence type="predicted"/>
<dbReference type="Gene3D" id="3.90.175.10">
    <property type="entry name" value="Diphtheria Toxin, domain 1"/>
    <property type="match status" value="1"/>
</dbReference>
<accession>Q54V65</accession>
<dbReference type="PROSITE" id="PS50053">
    <property type="entry name" value="UBIQUITIN_2"/>
    <property type="match status" value="1"/>
</dbReference>
<dbReference type="Proteomes" id="UP000002195">
    <property type="component" value="Unassembled WGS sequence"/>
</dbReference>
<dbReference type="EMBL" id="AAFI02000037">
    <property type="protein sequence ID" value="EAL67171.1"/>
    <property type="molecule type" value="Genomic_DNA"/>
</dbReference>
<dbReference type="VEuPathDB" id="AmoebaDB:DDB_G0280739"/>
<dbReference type="InterPro" id="IPR000626">
    <property type="entry name" value="Ubiquitin-like_dom"/>
</dbReference>
<protein>
    <recommendedName>
        <fullName evidence="1">Ubiquitin-like domain-containing protein</fullName>
    </recommendedName>
</protein>
<reference evidence="2 3" key="1">
    <citation type="journal article" date="2005" name="Nature">
        <title>The genome of the social amoeba Dictyostelium discoideum.</title>
        <authorList>
            <consortium name="The Dictyostelium discoideum Sequencing Consortium"/>
            <person name="Eichinger L."/>
            <person name="Pachebat J.A."/>
            <person name="Glockner G."/>
            <person name="Rajandream M.A."/>
            <person name="Sucgang R."/>
            <person name="Berriman M."/>
            <person name="Song J."/>
            <person name="Olsen R."/>
            <person name="Szafranski K."/>
            <person name="Xu Q."/>
            <person name="Tunggal B."/>
            <person name="Kummerfeld S."/>
            <person name="Madera M."/>
            <person name="Konfortov B.A."/>
            <person name="Rivero F."/>
            <person name="Bankier A.T."/>
            <person name="Lehmann R."/>
            <person name="Hamlin N."/>
            <person name="Davies R."/>
            <person name="Gaudet P."/>
            <person name="Fey P."/>
            <person name="Pilcher K."/>
            <person name="Chen G."/>
            <person name="Saunders D."/>
            <person name="Sodergren E."/>
            <person name="Davis P."/>
            <person name="Kerhornou A."/>
            <person name="Nie X."/>
            <person name="Hall N."/>
            <person name="Anjard C."/>
            <person name="Hemphill L."/>
            <person name="Bason N."/>
            <person name="Farbrother P."/>
            <person name="Desany B."/>
            <person name="Just E."/>
            <person name="Morio T."/>
            <person name="Rost R."/>
            <person name="Churcher C."/>
            <person name="Cooper J."/>
            <person name="Haydock S."/>
            <person name="van Driessche N."/>
            <person name="Cronin A."/>
            <person name="Goodhead I."/>
            <person name="Muzny D."/>
            <person name="Mourier T."/>
            <person name="Pain A."/>
            <person name="Lu M."/>
            <person name="Harper D."/>
            <person name="Lindsay R."/>
            <person name="Hauser H."/>
            <person name="James K."/>
            <person name="Quiles M."/>
            <person name="Madan Babu M."/>
            <person name="Saito T."/>
            <person name="Buchrieser C."/>
            <person name="Wardroper A."/>
            <person name="Felder M."/>
            <person name="Thangavelu M."/>
            <person name="Johnson D."/>
            <person name="Knights A."/>
            <person name="Loulseged H."/>
            <person name="Mungall K."/>
            <person name="Oliver K."/>
            <person name="Price C."/>
            <person name="Quail M.A."/>
            <person name="Urushihara H."/>
            <person name="Hernandez J."/>
            <person name="Rabbinowitsch E."/>
            <person name="Steffen D."/>
            <person name="Sanders M."/>
            <person name="Ma J."/>
            <person name="Kohara Y."/>
            <person name="Sharp S."/>
            <person name="Simmonds M."/>
            <person name="Spiegler S."/>
            <person name="Tivey A."/>
            <person name="Sugano S."/>
            <person name="White B."/>
            <person name="Walker D."/>
            <person name="Woodward J."/>
            <person name="Winckler T."/>
            <person name="Tanaka Y."/>
            <person name="Shaulsky G."/>
            <person name="Schleicher M."/>
            <person name="Weinstock G."/>
            <person name="Rosenthal A."/>
            <person name="Cox E.C."/>
            <person name="Chisholm R.L."/>
            <person name="Gibbs R."/>
            <person name="Loomis W.F."/>
            <person name="Platzer M."/>
            <person name="Kay R.R."/>
            <person name="Williams J."/>
            <person name="Dear P.H."/>
            <person name="Noegel A.A."/>
            <person name="Barrell B."/>
            <person name="Kuspa A."/>
        </authorList>
    </citation>
    <scope>NUCLEOTIDE SEQUENCE [LARGE SCALE GENOMIC DNA]</scope>
    <source>
        <strain evidence="2 3">AX4</strain>
    </source>
</reference>
<name>Q54V65_DICDI</name>
<dbReference type="KEGG" id="ddi:DDB_G0280739"/>
<dbReference type="InterPro" id="IPR019956">
    <property type="entry name" value="Ubiquitin_dom"/>
</dbReference>
<dbReference type="InParanoid" id="Q54V65"/>
<dbReference type="RefSeq" id="XP_641066.1">
    <property type="nucleotide sequence ID" value="XM_635974.1"/>
</dbReference>
<dbReference type="InterPro" id="IPR029071">
    <property type="entry name" value="Ubiquitin-like_domsf"/>
</dbReference>
<dbReference type="SUPFAM" id="SSF54236">
    <property type="entry name" value="Ubiquitin-like"/>
    <property type="match status" value="1"/>
</dbReference>
<dbReference type="Pfam" id="PF00240">
    <property type="entry name" value="ubiquitin"/>
    <property type="match status" value="1"/>
</dbReference>
<dbReference type="Gene3D" id="3.10.20.90">
    <property type="entry name" value="Phosphatidylinositol 3-kinase Catalytic Subunit, Chain A, domain 1"/>
    <property type="match status" value="1"/>
</dbReference>
<dbReference type="PANTHER" id="PTHR36649:SF29">
    <property type="entry name" value="PARP CATALYTIC DOMAIN-CONTAINING PROTEIN-RELATED"/>
    <property type="match status" value="1"/>
</dbReference>
<evidence type="ECO:0000313" key="2">
    <source>
        <dbReference type="EMBL" id="EAL67171.1"/>
    </source>
</evidence>
<dbReference type="OMA" id="HNIQHES"/>
<organism evidence="2 3">
    <name type="scientific">Dictyostelium discoideum</name>
    <name type="common">Social amoeba</name>
    <dbReference type="NCBI Taxonomy" id="44689"/>
    <lineage>
        <taxon>Eukaryota</taxon>
        <taxon>Amoebozoa</taxon>
        <taxon>Evosea</taxon>
        <taxon>Eumycetozoa</taxon>
        <taxon>Dictyostelia</taxon>
        <taxon>Dictyosteliales</taxon>
        <taxon>Dictyosteliaceae</taxon>
        <taxon>Dictyostelium</taxon>
    </lineage>
</organism>
<feature type="domain" description="Ubiquitin-like" evidence="1">
    <location>
        <begin position="16"/>
        <end position="91"/>
    </location>
</feature>
<dbReference type="PRINTS" id="PR00348">
    <property type="entry name" value="UBIQUITIN"/>
</dbReference>
<dbReference type="PaxDb" id="44689-DDB0218244"/>
<dbReference type="PANTHER" id="PTHR36649">
    <property type="entry name" value="UBIQUITIN-LIKE DOMAIN-CONTAINING PROTEIN"/>
    <property type="match status" value="1"/>
</dbReference>
<dbReference type="eggNOG" id="KOG0001">
    <property type="taxonomic scope" value="Eukaryota"/>
</dbReference>
<comment type="caution">
    <text evidence="2">The sequence shown here is derived from an EMBL/GenBank/DDBJ whole genome shotgun (WGS) entry which is preliminary data.</text>
</comment>
<dbReference type="HOGENOM" id="CLU_051234_1_0_1"/>